<proteinExistence type="inferred from homology"/>
<evidence type="ECO:0000256" key="4">
    <source>
        <dbReference type="ARBA" id="ARBA00023163"/>
    </source>
</evidence>
<dbReference type="Gene3D" id="1.10.10.10">
    <property type="entry name" value="Winged helix-like DNA-binding domain superfamily/Winged helix DNA-binding domain"/>
    <property type="match status" value="1"/>
</dbReference>
<dbReference type="GO" id="GO:0003700">
    <property type="term" value="F:DNA-binding transcription factor activity"/>
    <property type="evidence" value="ECO:0007669"/>
    <property type="project" value="InterPro"/>
</dbReference>
<dbReference type="InterPro" id="IPR050389">
    <property type="entry name" value="LysR-type_TF"/>
</dbReference>
<evidence type="ECO:0000259" key="5">
    <source>
        <dbReference type="PROSITE" id="PS50931"/>
    </source>
</evidence>
<keyword evidence="4" id="KW-0804">Transcription</keyword>
<dbReference type="AlphaFoldDB" id="K7AJ75"/>
<dbReference type="GO" id="GO:0003677">
    <property type="term" value="F:DNA binding"/>
    <property type="evidence" value="ECO:0007669"/>
    <property type="project" value="UniProtKB-KW"/>
</dbReference>
<dbReference type="CDD" id="cd08417">
    <property type="entry name" value="PBP2_Nitroaromatics_like"/>
    <property type="match status" value="1"/>
</dbReference>
<gene>
    <name evidence="6" type="ORF">GPLA_4396</name>
</gene>
<dbReference type="EMBL" id="BAER01000127">
    <property type="protein sequence ID" value="GAC35275.1"/>
    <property type="molecule type" value="Genomic_DNA"/>
</dbReference>
<evidence type="ECO:0000313" key="6">
    <source>
        <dbReference type="EMBL" id="GAC35275.1"/>
    </source>
</evidence>
<dbReference type="Gene3D" id="3.40.190.10">
    <property type="entry name" value="Periplasmic binding protein-like II"/>
    <property type="match status" value="2"/>
</dbReference>
<accession>K7AJ75</accession>
<sequence length="317" mass="35920">MQVYYELNSLLWGATVADIHALKKLDLNLLKVFESLYLEQNMTRTAEALHITPSAVSHGIKRLRDCLGDPLFQRSNNRMLPTPACQRMAPLIIDNLTRLRQIMQHWGEFQPLTSEHHFRIGMHYALEPSIFPALTTRLAQLAPKVTFSSVKVDRVTLTRDLSAGHMDLALDVALPIKAPVLHQKLIDDEFCVLIRKTHPLCNGMNKEAYFAAGHIGVSNRSSGASAEDLLFQQQGLSRKVVIRCQNYYSAKSMVANSDYLLTVPRMLAEHLRQDEVALLDLPLKIAPISTHLYWHKNTEQDSALTWLRAIFEGIFVN</sequence>
<evidence type="ECO:0000256" key="3">
    <source>
        <dbReference type="ARBA" id="ARBA00023125"/>
    </source>
</evidence>
<keyword evidence="7" id="KW-1185">Reference proteome</keyword>
<comment type="similarity">
    <text evidence="1">Belongs to the LysR transcriptional regulatory family.</text>
</comment>
<organism evidence="6 7">
    <name type="scientific">Paraglaciecola polaris LMG 21857</name>
    <dbReference type="NCBI Taxonomy" id="1129793"/>
    <lineage>
        <taxon>Bacteria</taxon>
        <taxon>Pseudomonadati</taxon>
        <taxon>Pseudomonadota</taxon>
        <taxon>Gammaproteobacteria</taxon>
        <taxon>Alteromonadales</taxon>
        <taxon>Alteromonadaceae</taxon>
        <taxon>Paraglaciecola</taxon>
    </lineage>
</organism>
<keyword evidence="2" id="KW-0805">Transcription regulation</keyword>
<evidence type="ECO:0000256" key="1">
    <source>
        <dbReference type="ARBA" id="ARBA00009437"/>
    </source>
</evidence>
<dbReference type="PRINTS" id="PR00039">
    <property type="entry name" value="HTHLYSR"/>
</dbReference>
<dbReference type="InterPro" id="IPR036390">
    <property type="entry name" value="WH_DNA-bd_sf"/>
</dbReference>
<dbReference type="Proteomes" id="UP000006322">
    <property type="component" value="Unassembled WGS sequence"/>
</dbReference>
<evidence type="ECO:0000256" key="2">
    <source>
        <dbReference type="ARBA" id="ARBA00023015"/>
    </source>
</evidence>
<name>K7AJ75_9ALTE</name>
<dbReference type="InterPro" id="IPR000847">
    <property type="entry name" value="LysR_HTH_N"/>
</dbReference>
<dbReference type="InterPro" id="IPR037402">
    <property type="entry name" value="YidZ_PBP2"/>
</dbReference>
<feature type="domain" description="HTH lysR-type" evidence="5">
    <location>
        <begin position="25"/>
        <end position="82"/>
    </location>
</feature>
<dbReference type="InterPro" id="IPR036388">
    <property type="entry name" value="WH-like_DNA-bd_sf"/>
</dbReference>
<comment type="caution">
    <text evidence="6">The sequence shown here is derived from an EMBL/GenBank/DDBJ whole genome shotgun (WGS) entry which is preliminary data.</text>
</comment>
<dbReference type="PROSITE" id="PS50931">
    <property type="entry name" value="HTH_LYSR"/>
    <property type="match status" value="1"/>
</dbReference>
<evidence type="ECO:0000313" key="7">
    <source>
        <dbReference type="Proteomes" id="UP000006322"/>
    </source>
</evidence>
<dbReference type="PANTHER" id="PTHR30118">
    <property type="entry name" value="HTH-TYPE TRANSCRIPTIONAL REGULATOR LEUO-RELATED"/>
    <property type="match status" value="1"/>
</dbReference>
<dbReference type="PANTHER" id="PTHR30118:SF15">
    <property type="entry name" value="TRANSCRIPTIONAL REGULATORY PROTEIN"/>
    <property type="match status" value="1"/>
</dbReference>
<dbReference type="STRING" id="1129793.GPLA_4396"/>
<dbReference type="InterPro" id="IPR005119">
    <property type="entry name" value="LysR_subst-bd"/>
</dbReference>
<dbReference type="SUPFAM" id="SSF46785">
    <property type="entry name" value="Winged helix' DNA-binding domain"/>
    <property type="match status" value="1"/>
</dbReference>
<dbReference type="Pfam" id="PF00126">
    <property type="entry name" value="HTH_1"/>
    <property type="match status" value="1"/>
</dbReference>
<keyword evidence="3" id="KW-0238">DNA-binding</keyword>
<protein>
    <submittedName>
        <fullName evidence="6">Transcriptional regulator, LysR family protein</fullName>
    </submittedName>
</protein>
<dbReference type="Pfam" id="PF03466">
    <property type="entry name" value="LysR_substrate"/>
    <property type="match status" value="1"/>
</dbReference>
<reference evidence="7" key="1">
    <citation type="journal article" date="2014" name="Environ. Microbiol.">
        <title>Comparative genomics of the marine bacterial genus Glaciecola reveals the high degree of genomic diversity and genomic characteristic for cold adaptation.</title>
        <authorList>
            <person name="Qin Q.L."/>
            <person name="Xie B.B."/>
            <person name="Yu Y."/>
            <person name="Shu Y.L."/>
            <person name="Rong J.C."/>
            <person name="Zhang Y.J."/>
            <person name="Zhao D.L."/>
            <person name="Chen X.L."/>
            <person name="Zhang X.Y."/>
            <person name="Chen B."/>
            <person name="Zhou B.C."/>
            <person name="Zhang Y.Z."/>
        </authorList>
    </citation>
    <scope>NUCLEOTIDE SEQUENCE [LARGE SCALE GENOMIC DNA]</scope>
    <source>
        <strain evidence="7">LMG 21857</strain>
    </source>
</reference>
<dbReference type="SUPFAM" id="SSF53850">
    <property type="entry name" value="Periplasmic binding protein-like II"/>
    <property type="match status" value="1"/>
</dbReference>